<protein>
    <recommendedName>
        <fullName evidence="11">Multifunctional CCA protein</fullName>
    </recommendedName>
    <domain>
        <recommendedName>
            <fullName evidence="11">CCA-adding enzyme</fullName>
            <ecNumber evidence="11">2.7.7.72</ecNumber>
        </recommendedName>
        <alternativeName>
            <fullName evidence="11">CCA tRNA nucleotidyltransferase</fullName>
        </alternativeName>
        <alternativeName>
            <fullName evidence="11">tRNA CCA-pyrophosphorylase</fullName>
        </alternativeName>
        <alternativeName>
            <fullName evidence="11">tRNA adenylyl-/cytidylyl-transferase</fullName>
        </alternativeName>
        <alternativeName>
            <fullName evidence="11">tRNA nucleotidyltransferase</fullName>
        </alternativeName>
        <alternativeName>
            <fullName evidence="11">tRNA-NT</fullName>
        </alternativeName>
    </domain>
    <domain>
        <recommendedName>
            <fullName evidence="11">2'-nucleotidase</fullName>
            <ecNumber evidence="11">3.1.3.-</ecNumber>
        </recommendedName>
    </domain>
    <domain>
        <recommendedName>
            <fullName evidence="11">2',3'-cyclic phosphodiesterase</fullName>
            <ecNumber evidence="11">3.1.4.-</ecNumber>
        </recommendedName>
    </domain>
    <domain>
        <recommendedName>
            <fullName evidence="11">Phosphatase</fullName>
        </recommendedName>
    </domain>
</protein>
<feature type="binding site" evidence="11">
    <location>
        <position position="91"/>
    </location>
    <ligand>
        <name>CTP</name>
        <dbReference type="ChEBI" id="CHEBI:37563"/>
    </ligand>
</feature>
<keyword evidence="3 11" id="KW-0819">tRNA processing</keyword>
<dbReference type="PROSITE" id="PS51831">
    <property type="entry name" value="HD"/>
    <property type="match status" value="1"/>
</dbReference>
<feature type="binding site" evidence="11">
    <location>
        <position position="11"/>
    </location>
    <ligand>
        <name>CTP</name>
        <dbReference type="ChEBI" id="CHEBI:37563"/>
    </ligand>
</feature>
<dbReference type="HAMAP" id="MF_01261">
    <property type="entry name" value="CCA_bact_type1"/>
    <property type="match status" value="1"/>
</dbReference>
<evidence type="ECO:0000256" key="9">
    <source>
        <dbReference type="ARBA" id="ARBA00022842"/>
    </source>
</evidence>
<dbReference type="PIRSF" id="PIRSF000813">
    <property type="entry name" value="CCA_bact"/>
    <property type="match status" value="1"/>
</dbReference>
<dbReference type="GO" id="GO:0004810">
    <property type="term" value="F:CCA tRNA nucleotidyltransferase activity"/>
    <property type="evidence" value="ECO:0007669"/>
    <property type="project" value="UniProtKB-UniRule"/>
</dbReference>
<feature type="binding site" evidence="11">
    <location>
        <position position="140"/>
    </location>
    <ligand>
        <name>ATP</name>
        <dbReference type="ChEBI" id="CHEBI:30616"/>
    </ligand>
</feature>
<dbReference type="GO" id="GO:0000049">
    <property type="term" value="F:tRNA binding"/>
    <property type="evidence" value="ECO:0007669"/>
    <property type="project" value="UniProtKB-UniRule"/>
</dbReference>
<feature type="binding site" evidence="11">
    <location>
        <position position="8"/>
    </location>
    <ligand>
        <name>ATP</name>
        <dbReference type="ChEBI" id="CHEBI:30616"/>
    </ligand>
</feature>
<evidence type="ECO:0000256" key="3">
    <source>
        <dbReference type="ARBA" id="ARBA00022694"/>
    </source>
</evidence>
<keyword evidence="4 11" id="KW-0548">Nucleotidyltransferase</keyword>
<feature type="binding site" evidence="11">
    <location>
        <position position="11"/>
    </location>
    <ligand>
        <name>ATP</name>
        <dbReference type="ChEBI" id="CHEBI:30616"/>
    </ligand>
</feature>
<feature type="binding site" evidence="11">
    <location>
        <position position="140"/>
    </location>
    <ligand>
        <name>CTP</name>
        <dbReference type="ChEBI" id="CHEBI:37563"/>
    </ligand>
</feature>
<dbReference type="Gene3D" id="3.30.460.10">
    <property type="entry name" value="Beta Polymerase, domain 2"/>
    <property type="match status" value="1"/>
</dbReference>
<evidence type="ECO:0000256" key="8">
    <source>
        <dbReference type="ARBA" id="ARBA00022840"/>
    </source>
</evidence>
<dbReference type="GO" id="GO:0005524">
    <property type="term" value="F:ATP binding"/>
    <property type="evidence" value="ECO:0007669"/>
    <property type="project" value="UniProtKB-UniRule"/>
</dbReference>
<dbReference type="CDD" id="cd00077">
    <property type="entry name" value="HDc"/>
    <property type="match status" value="1"/>
</dbReference>
<evidence type="ECO:0000256" key="10">
    <source>
        <dbReference type="ARBA" id="ARBA00022884"/>
    </source>
</evidence>
<evidence type="ECO:0000259" key="12">
    <source>
        <dbReference type="PROSITE" id="PS51831"/>
    </source>
</evidence>
<dbReference type="GO" id="GO:0042245">
    <property type="term" value="P:RNA repair"/>
    <property type="evidence" value="ECO:0007669"/>
    <property type="project" value="UniProtKB-KW"/>
</dbReference>
<keyword evidence="1 11" id="KW-0533">Nickel</keyword>
<evidence type="ECO:0000256" key="6">
    <source>
        <dbReference type="ARBA" id="ARBA00022741"/>
    </source>
</evidence>
<dbReference type="EC" id="2.7.7.72" evidence="11"/>
<feature type="binding site" evidence="11">
    <location>
        <position position="91"/>
    </location>
    <ligand>
        <name>ATP</name>
        <dbReference type="ChEBI" id="CHEBI:30616"/>
    </ligand>
</feature>
<evidence type="ECO:0000313" key="13">
    <source>
        <dbReference type="EMBL" id="THF62185.1"/>
    </source>
</evidence>
<dbReference type="Pfam" id="PF12627">
    <property type="entry name" value="PolyA_pol_RNAbd"/>
    <property type="match status" value="1"/>
</dbReference>
<comment type="catalytic activity">
    <reaction evidence="11">
        <text>a tRNA with a 3' CCA end + 2 CTP + ATP = a tRNA with a 3' CCACCA end + 3 diphosphate</text>
        <dbReference type="Rhea" id="RHEA:76235"/>
        <dbReference type="Rhea" id="RHEA-COMP:10468"/>
        <dbReference type="Rhea" id="RHEA-COMP:18655"/>
        <dbReference type="ChEBI" id="CHEBI:30616"/>
        <dbReference type="ChEBI" id="CHEBI:33019"/>
        <dbReference type="ChEBI" id="CHEBI:37563"/>
        <dbReference type="ChEBI" id="CHEBI:83071"/>
        <dbReference type="ChEBI" id="CHEBI:195187"/>
    </reaction>
</comment>
<evidence type="ECO:0000256" key="7">
    <source>
        <dbReference type="ARBA" id="ARBA00022800"/>
    </source>
</evidence>
<keyword evidence="6 11" id="KW-0547">Nucleotide-binding</keyword>
<dbReference type="Gene3D" id="1.10.3090.10">
    <property type="entry name" value="cca-adding enzyme, domain 2"/>
    <property type="match status" value="1"/>
</dbReference>
<dbReference type="InterPro" id="IPR043519">
    <property type="entry name" value="NT_sf"/>
</dbReference>
<dbReference type="InterPro" id="IPR003607">
    <property type="entry name" value="HD/PDEase_dom"/>
</dbReference>
<dbReference type="GO" id="GO:0160016">
    <property type="term" value="F:CCACCA tRNA nucleotidyltransferase activity"/>
    <property type="evidence" value="ECO:0007669"/>
    <property type="project" value="RHEA"/>
</dbReference>
<keyword evidence="7 11" id="KW-0692">RNA repair</keyword>
<dbReference type="InterPro" id="IPR002646">
    <property type="entry name" value="PolA_pol_head_dom"/>
</dbReference>
<dbReference type="HAMAP" id="MF_01262">
    <property type="entry name" value="CCA_bact_type2"/>
    <property type="match status" value="1"/>
</dbReference>
<dbReference type="AlphaFoldDB" id="A0A4S4AUB8"/>
<dbReference type="EMBL" id="SSOD01000005">
    <property type="protein sequence ID" value="THF62185.1"/>
    <property type="molecule type" value="Genomic_DNA"/>
</dbReference>
<comment type="cofactor">
    <cofactor evidence="11">
        <name>Mg(2+)</name>
        <dbReference type="ChEBI" id="CHEBI:18420"/>
    </cofactor>
    <text evidence="11">Magnesium is required for nucleotidyltransferase activity.</text>
</comment>
<dbReference type="InterPro" id="IPR006674">
    <property type="entry name" value="HD_domain"/>
</dbReference>
<evidence type="ECO:0000256" key="2">
    <source>
        <dbReference type="ARBA" id="ARBA00022679"/>
    </source>
</evidence>
<dbReference type="GO" id="GO:0000287">
    <property type="term" value="F:magnesium ion binding"/>
    <property type="evidence" value="ECO:0007669"/>
    <property type="project" value="UniProtKB-UniRule"/>
</dbReference>
<dbReference type="Proteomes" id="UP000307956">
    <property type="component" value="Unassembled WGS sequence"/>
</dbReference>
<evidence type="ECO:0000313" key="14">
    <source>
        <dbReference type="Proteomes" id="UP000307956"/>
    </source>
</evidence>
<evidence type="ECO:0000256" key="5">
    <source>
        <dbReference type="ARBA" id="ARBA00022723"/>
    </source>
</evidence>
<feature type="binding site" evidence="11">
    <location>
        <position position="8"/>
    </location>
    <ligand>
        <name>CTP</name>
        <dbReference type="ChEBI" id="CHEBI:37563"/>
    </ligand>
</feature>
<keyword evidence="5 11" id="KW-0479">Metal-binding</keyword>
<keyword evidence="8 11" id="KW-0067">ATP-binding</keyword>
<dbReference type="PANTHER" id="PTHR47545:SF1">
    <property type="entry name" value="MULTIFUNCTIONAL CCA PROTEIN"/>
    <property type="match status" value="1"/>
</dbReference>
<name>A0A4S4AUB8_9RHOO</name>
<keyword evidence="10 11" id="KW-0694">RNA-binding</keyword>
<dbReference type="GO" id="GO:0001680">
    <property type="term" value="P:tRNA 3'-terminal CCA addition"/>
    <property type="evidence" value="ECO:0007669"/>
    <property type="project" value="UniProtKB-UniRule"/>
</dbReference>
<feature type="binding site" evidence="11">
    <location>
        <position position="137"/>
    </location>
    <ligand>
        <name>CTP</name>
        <dbReference type="ChEBI" id="CHEBI:37563"/>
    </ligand>
</feature>
<dbReference type="SUPFAM" id="SSF81301">
    <property type="entry name" value="Nucleotidyltransferase"/>
    <property type="match status" value="1"/>
</dbReference>
<keyword evidence="11 13" id="KW-0378">Hydrolase</keyword>
<comment type="catalytic activity">
    <reaction evidence="11">
        <text>a tRNA precursor + 2 CTP + ATP = a tRNA with a 3' CCA end + 3 diphosphate</text>
        <dbReference type="Rhea" id="RHEA:14433"/>
        <dbReference type="Rhea" id="RHEA-COMP:10465"/>
        <dbReference type="Rhea" id="RHEA-COMP:10468"/>
        <dbReference type="ChEBI" id="CHEBI:30616"/>
        <dbReference type="ChEBI" id="CHEBI:33019"/>
        <dbReference type="ChEBI" id="CHEBI:37563"/>
        <dbReference type="ChEBI" id="CHEBI:74896"/>
        <dbReference type="ChEBI" id="CHEBI:83071"/>
        <dbReference type="EC" id="2.7.7.72"/>
    </reaction>
</comment>
<dbReference type="CDD" id="cd05398">
    <property type="entry name" value="NT_ClassII-CCAase"/>
    <property type="match status" value="1"/>
</dbReference>
<evidence type="ECO:0000256" key="4">
    <source>
        <dbReference type="ARBA" id="ARBA00022695"/>
    </source>
</evidence>
<dbReference type="RefSeq" id="WP_136384548.1">
    <property type="nucleotide sequence ID" value="NZ_SSOD01000005.1"/>
</dbReference>
<feature type="domain" description="HD" evidence="12">
    <location>
        <begin position="226"/>
        <end position="327"/>
    </location>
</feature>
<comment type="miscellaneous">
    <text evidence="11">A single active site specifically recognizes both ATP and CTP and is responsible for their addition.</text>
</comment>
<feature type="binding site" evidence="11">
    <location>
        <position position="137"/>
    </location>
    <ligand>
        <name>ATP</name>
        <dbReference type="ChEBI" id="CHEBI:30616"/>
    </ligand>
</feature>
<comment type="caution">
    <text evidence="13">The sequence shown here is derived from an EMBL/GenBank/DDBJ whole genome shotgun (WGS) entry which is preliminary data.</text>
</comment>
<evidence type="ECO:0000256" key="1">
    <source>
        <dbReference type="ARBA" id="ARBA00022596"/>
    </source>
</evidence>
<sequence length="407" mass="45113">MRCYVVGGAIRDELLGLPVQDRDWVVVGATPEEMLARGFRPVGKDFPVFLHPETQEEYALARTERKTGRGYKGFAFHTAPDVTLEDDLVRRDLTINAMARDEDGTLVDPYGGRADLAARVFRHVSPAFAEDPVRILRVARFAARFDGFTLAPETLALMCAMVDEGEVDHLVPERVWQEFARGLMEAAPSRMIRVLRECGALARILPELDRLFGVPQPEQYHPEIDTGDHVLRVIDRAAATAQPLPVRWACLLHDLGKGDTPADILPHHYGHEARSARRAREVSERLKAPSDCRELAELVAREHGIVGHVDELRPGTVVQVLERADALRRPERFELLLSACACDAQGRPGYETRDYAPAPRWRAALAAVQGVDAGATARACEDRAQIPQRIHAARVAAVKALPAVTPR</sequence>
<comment type="subunit">
    <text evidence="11">Monomer. Can also form homodimers and oligomers.</text>
</comment>
<keyword evidence="11" id="KW-0511">Multifunctional enzyme</keyword>
<dbReference type="OrthoDB" id="9805698at2"/>
<dbReference type="SUPFAM" id="SSF81891">
    <property type="entry name" value="Poly A polymerase C-terminal region-like"/>
    <property type="match status" value="1"/>
</dbReference>
<evidence type="ECO:0000256" key="11">
    <source>
        <dbReference type="HAMAP-Rule" id="MF_01261"/>
    </source>
</evidence>
<gene>
    <name evidence="11" type="primary">cca</name>
    <name evidence="13" type="ORF">E6O51_08520</name>
</gene>
<comment type="cofactor">
    <cofactor evidence="11">
        <name>Ni(2+)</name>
        <dbReference type="ChEBI" id="CHEBI:49786"/>
    </cofactor>
    <text evidence="11">Nickel for phosphatase activity.</text>
</comment>
<comment type="domain">
    <text evidence="11">Comprises two domains: an N-terminal domain containing the nucleotidyltransferase activity and a C-terminal HD domain associated with both phosphodiesterase and phosphatase activities.</text>
</comment>
<proteinExistence type="inferred from homology"/>
<keyword evidence="14" id="KW-1185">Reference proteome</keyword>
<dbReference type="PANTHER" id="PTHR47545">
    <property type="entry name" value="MULTIFUNCTIONAL CCA PROTEIN"/>
    <property type="match status" value="1"/>
</dbReference>
<keyword evidence="9 11" id="KW-0460">Magnesium</keyword>
<dbReference type="NCBIfam" id="NF008137">
    <property type="entry name" value="PRK10885.1"/>
    <property type="match status" value="1"/>
</dbReference>
<dbReference type="EC" id="3.1.4.-" evidence="11"/>
<keyword evidence="2 11" id="KW-0808">Transferase</keyword>
<reference evidence="13 14" key="1">
    <citation type="submission" date="2019-04" db="EMBL/GenBank/DDBJ databases">
        <title>Azoarcus rhizosphaerae sp. nov. isolated from rhizosphere of Ficus religiosa.</title>
        <authorList>
            <person name="Lin S.-Y."/>
            <person name="Hameed A."/>
            <person name="Hsu Y.-H."/>
            <person name="Young C.-C."/>
        </authorList>
    </citation>
    <scope>NUCLEOTIDE SEQUENCE [LARGE SCALE GENOMIC DNA]</scope>
    <source>
        <strain evidence="13 14">CC-YHH848</strain>
    </source>
</reference>
<feature type="binding site" evidence="11">
    <location>
        <position position="23"/>
    </location>
    <ligand>
        <name>Mg(2+)</name>
        <dbReference type="ChEBI" id="CHEBI:18420"/>
    </ligand>
</feature>
<feature type="binding site" evidence="11">
    <location>
        <position position="21"/>
    </location>
    <ligand>
        <name>Mg(2+)</name>
        <dbReference type="ChEBI" id="CHEBI:18420"/>
    </ligand>
</feature>
<dbReference type="InterPro" id="IPR050124">
    <property type="entry name" value="tRNA_CCA-adding_enzyme"/>
</dbReference>
<dbReference type="Pfam" id="PF01966">
    <property type="entry name" value="HD"/>
    <property type="match status" value="1"/>
</dbReference>
<dbReference type="GO" id="GO:0016791">
    <property type="term" value="F:phosphatase activity"/>
    <property type="evidence" value="ECO:0007669"/>
    <property type="project" value="UniProtKB-UniRule"/>
</dbReference>
<dbReference type="InterPro" id="IPR012006">
    <property type="entry name" value="CCA_bact"/>
</dbReference>
<dbReference type="Pfam" id="PF01743">
    <property type="entry name" value="PolyA_pol"/>
    <property type="match status" value="1"/>
</dbReference>
<organism evidence="13 14">
    <name type="scientific">Pseudothauera rhizosphaerae</name>
    <dbReference type="NCBI Taxonomy" id="2565932"/>
    <lineage>
        <taxon>Bacteria</taxon>
        <taxon>Pseudomonadati</taxon>
        <taxon>Pseudomonadota</taxon>
        <taxon>Betaproteobacteria</taxon>
        <taxon>Rhodocyclales</taxon>
        <taxon>Zoogloeaceae</taxon>
        <taxon>Pseudothauera</taxon>
    </lineage>
</organism>
<comment type="function">
    <text evidence="11">Catalyzes the addition and repair of the essential 3'-terminal CCA sequence in tRNAs without using a nucleic acid template. Adds these three nucleotides in the order of C, C, and A to the tRNA nucleotide-73, using CTP and ATP as substrates and producing inorganic pyrophosphate. tRNA 3'-terminal CCA addition is required both for tRNA processing and repair. Also involved in tRNA surveillance by mediating tandem CCA addition to generate a CCACCA at the 3' terminus of unstable tRNAs. While stable tRNAs receive only 3'-terminal CCA, unstable tRNAs are marked with CCACCA and rapidly degraded.</text>
</comment>
<dbReference type="InterPro" id="IPR032828">
    <property type="entry name" value="PolyA_RNA-bd"/>
</dbReference>
<dbReference type="GO" id="GO:0004112">
    <property type="term" value="F:cyclic-nucleotide phosphodiesterase activity"/>
    <property type="evidence" value="ECO:0007669"/>
    <property type="project" value="UniProtKB-UniRule"/>
</dbReference>
<dbReference type="EC" id="3.1.3.-" evidence="11"/>
<comment type="similarity">
    <text evidence="11">Belongs to the tRNA nucleotidyltransferase/poly(A) polymerase family. Bacterial CCA-adding enzyme type 1 subfamily.</text>
</comment>
<accession>A0A4S4AUB8</accession>